<feature type="transmembrane region" description="Helical" evidence="1">
    <location>
        <begin position="12"/>
        <end position="31"/>
    </location>
</feature>
<name>A0AAD4C9J0_BOLED</name>
<keyword evidence="1" id="KW-0812">Transmembrane</keyword>
<feature type="domain" description="DUF6533" evidence="2">
    <location>
        <begin position="17"/>
        <end position="55"/>
    </location>
</feature>
<organism evidence="3 4">
    <name type="scientific">Boletus edulis BED1</name>
    <dbReference type="NCBI Taxonomy" id="1328754"/>
    <lineage>
        <taxon>Eukaryota</taxon>
        <taxon>Fungi</taxon>
        <taxon>Dikarya</taxon>
        <taxon>Basidiomycota</taxon>
        <taxon>Agaricomycotina</taxon>
        <taxon>Agaricomycetes</taxon>
        <taxon>Agaricomycetidae</taxon>
        <taxon>Boletales</taxon>
        <taxon>Boletineae</taxon>
        <taxon>Boletaceae</taxon>
        <taxon>Boletoideae</taxon>
        <taxon>Boletus</taxon>
    </lineage>
</organism>
<comment type="caution">
    <text evidence="3">The sequence shown here is derived from an EMBL/GenBank/DDBJ whole genome shotgun (WGS) entry which is preliminary data.</text>
</comment>
<accession>A0AAD4C9J0</accession>
<evidence type="ECO:0000313" key="3">
    <source>
        <dbReference type="EMBL" id="KAF8452682.1"/>
    </source>
</evidence>
<reference evidence="3" key="2">
    <citation type="journal article" date="2020" name="Nat. Commun.">
        <title>Large-scale genome sequencing of mycorrhizal fungi provides insights into the early evolution of symbiotic traits.</title>
        <authorList>
            <person name="Miyauchi S."/>
            <person name="Kiss E."/>
            <person name="Kuo A."/>
            <person name="Drula E."/>
            <person name="Kohler A."/>
            <person name="Sanchez-Garcia M."/>
            <person name="Morin E."/>
            <person name="Andreopoulos B."/>
            <person name="Barry K.W."/>
            <person name="Bonito G."/>
            <person name="Buee M."/>
            <person name="Carver A."/>
            <person name="Chen C."/>
            <person name="Cichocki N."/>
            <person name="Clum A."/>
            <person name="Culley D."/>
            <person name="Crous P.W."/>
            <person name="Fauchery L."/>
            <person name="Girlanda M."/>
            <person name="Hayes R.D."/>
            <person name="Keri Z."/>
            <person name="LaButti K."/>
            <person name="Lipzen A."/>
            <person name="Lombard V."/>
            <person name="Magnuson J."/>
            <person name="Maillard F."/>
            <person name="Murat C."/>
            <person name="Nolan M."/>
            <person name="Ohm R.A."/>
            <person name="Pangilinan J."/>
            <person name="Pereira M.F."/>
            <person name="Perotto S."/>
            <person name="Peter M."/>
            <person name="Pfister S."/>
            <person name="Riley R."/>
            <person name="Sitrit Y."/>
            <person name="Stielow J.B."/>
            <person name="Szollosi G."/>
            <person name="Zifcakova L."/>
            <person name="Stursova M."/>
            <person name="Spatafora J.W."/>
            <person name="Tedersoo L."/>
            <person name="Vaario L.M."/>
            <person name="Yamada A."/>
            <person name="Yan M."/>
            <person name="Wang P."/>
            <person name="Xu J."/>
            <person name="Bruns T."/>
            <person name="Baldrian P."/>
            <person name="Vilgalys R."/>
            <person name="Dunand C."/>
            <person name="Henrissat B."/>
            <person name="Grigoriev I.V."/>
            <person name="Hibbett D."/>
            <person name="Nagy L.G."/>
            <person name="Martin F.M."/>
        </authorList>
    </citation>
    <scope>NUCLEOTIDE SEQUENCE</scope>
    <source>
        <strain evidence="3">BED1</strain>
    </source>
</reference>
<keyword evidence="1" id="KW-1133">Transmembrane helix</keyword>
<gene>
    <name evidence="3" type="ORF">L210DRAFT_3519362</name>
</gene>
<dbReference type="Proteomes" id="UP001194468">
    <property type="component" value="Unassembled WGS sequence"/>
</dbReference>
<feature type="transmembrane region" description="Helical" evidence="1">
    <location>
        <begin position="51"/>
        <end position="69"/>
    </location>
</feature>
<keyword evidence="1" id="KW-0472">Membrane</keyword>
<evidence type="ECO:0000313" key="4">
    <source>
        <dbReference type="Proteomes" id="UP001194468"/>
    </source>
</evidence>
<proteinExistence type="predicted"/>
<reference evidence="3" key="1">
    <citation type="submission" date="2019-10" db="EMBL/GenBank/DDBJ databases">
        <authorList>
            <consortium name="DOE Joint Genome Institute"/>
            <person name="Kuo A."/>
            <person name="Miyauchi S."/>
            <person name="Kiss E."/>
            <person name="Drula E."/>
            <person name="Kohler A."/>
            <person name="Sanchez-Garcia M."/>
            <person name="Andreopoulos B."/>
            <person name="Barry K.W."/>
            <person name="Bonito G."/>
            <person name="Buee M."/>
            <person name="Carver A."/>
            <person name="Chen C."/>
            <person name="Cichocki N."/>
            <person name="Clum A."/>
            <person name="Culley D."/>
            <person name="Crous P.W."/>
            <person name="Fauchery L."/>
            <person name="Girlanda M."/>
            <person name="Hayes R."/>
            <person name="Keri Z."/>
            <person name="LaButti K."/>
            <person name="Lipzen A."/>
            <person name="Lombard V."/>
            <person name="Magnuson J."/>
            <person name="Maillard F."/>
            <person name="Morin E."/>
            <person name="Murat C."/>
            <person name="Nolan M."/>
            <person name="Ohm R."/>
            <person name="Pangilinan J."/>
            <person name="Pereira M."/>
            <person name="Perotto S."/>
            <person name="Peter M."/>
            <person name="Riley R."/>
            <person name="Sitrit Y."/>
            <person name="Stielow B."/>
            <person name="Szollosi G."/>
            <person name="Zifcakova L."/>
            <person name="Stursova M."/>
            <person name="Spatafora J.W."/>
            <person name="Tedersoo L."/>
            <person name="Vaario L.-M."/>
            <person name="Yamada A."/>
            <person name="Yan M."/>
            <person name="Wang P."/>
            <person name="Xu J."/>
            <person name="Bruns T."/>
            <person name="Baldrian P."/>
            <person name="Vilgalys R."/>
            <person name="Henrissat B."/>
            <person name="Grigoriev I.V."/>
            <person name="Hibbett D."/>
            <person name="Nagy L.G."/>
            <person name="Martin F.M."/>
        </authorList>
    </citation>
    <scope>NUCLEOTIDE SEQUENCE</scope>
    <source>
        <strain evidence="3">BED1</strain>
    </source>
</reference>
<protein>
    <recommendedName>
        <fullName evidence="2">DUF6533 domain-containing protein</fullName>
    </recommendedName>
</protein>
<keyword evidence="4" id="KW-1185">Reference proteome</keyword>
<dbReference type="EMBL" id="WHUW01000001">
    <property type="protein sequence ID" value="KAF8452682.1"/>
    <property type="molecule type" value="Genomic_DNA"/>
</dbReference>
<dbReference type="InterPro" id="IPR045340">
    <property type="entry name" value="DUF6533"/>
</dbReference>
<sequence length="171" mass="19236">MSSKLQSVVSSIVENNYVTFVILTAVGYDYILTFSEEIEYIWKKPWTKVSTLFVLANCHYRFVILAFAVSCKILTIIGQWALFIFTGAADLVMILRVWAIYSQSRIILGILLTLYVLEIVPFMIGSITTSIKLTVVTGQVLDFSFCVTDIGGFPILAELPHSSDKRCKCTR</sequence>
<evidence type="ECO:0000259" key="2">
    <source>
        <dbReference type="Pfam" id="PF20151"/>
    </source>
</evidence>
<dbReference type="Pfam" id="PF20151">
    <property type="entry name" value="DUF6533"/>
    <property type="match status" value="1"/>
</dbReference>
<feature type="transmembrane region" description="Helical" evidence="1">
    <location>
        <begin position="81"/>
        <end position="100"/>
    </location>
</feature>
<dbReference type="AlphaFoldDB" id="A0AAD4C9J0"/>
<feature type="transmembrane region" description="Helical" evidence="1">
    <location>
        <begin position="106"/>
        <end position="124"/>
    </location>
</feature>
<evidence type="ECO:0000256" key="1">
    <source>
        <dbReference type="SAM" id="Phobius"/>
    </source>
</evidence>